<dbReference type="InterPro" id="IPR022616">
    <property type="entry name" value="Glyco_hydro_4_C"/>
</dbReference>
<dbReference type="AlphaFoldDB" id="A0A1S2MC00"/>
<feature type="site" description="Increases basicity of active site Tyr" evidence="11">
    <location>
        <position position="110"/>
    </location>
</feature>
<evidence type="ECO:0000256" key="9">
    <source>
        <dbReference type="PIRSR" id="PIRSR601088-2"/>
    </source>
</evidence>
<comment type="cofactor">
    <cofactor evidence="12">
        <name>NAD(+)</name>
        <dbReference type="ChEBI" id="CHEBI:57540"/>
    </cofactor>
    <text evidence="12">Binds 1 NAD(+) per subunit.</text>
</comment>
<dbReference type="PANTHER" id="PTHR32092">
    <property type="entry name" value="6-PHOSPHO-BETA-GLUCOSIDASE-RELATED"/>
    <property type="match status" value="1"/>
</dbReference>
<dbReference type="Gene3D" id="3.90.1820.10">
    <property type="entry name" value="AglA-like glucosidase"/>
    <property type="match status" value="1"/>
</dbReference>
<comment type="caution">
    <text evidence="14">The sequence shown here is derived from an EMBL/GenBank/DDBJ whole genome shotgun (WGS) entry which is preliminary data.</text>
</comment>
<feature type="binding site" evidence="10">
    <location>
        <position position="169"/>
    </location>
    <ligand>
        <name>Mn(2+)</name>
        <dbReference type="ChEBI" id="CHEBI:29035"/>
    </ligand>
</feature>
<keyword evidence="8 12" id="KW-0326">Glycosidase</keyword>
<sequence>MSKITFIGAGSTVFAKNVLGDCMFVPALAGFEFALFDIDEQRLKESESMLKNLKESLKANVVVKAYTDRKEALRGAKYIINAIQVGGYEPSTVIDFDIPKKYGLRQTIADTIGIGGIFRSLRTIPVMWDFAKDIEEVCPDALFLNYTNPMATLTGAMLRYTNVNTVGLCHSVQVCTEHLFESLGMDHDGIEEKIAGINHMAWLLEVKRNGKDLYPEIKRRAREKQQTKHDDMVRFELMDKFDYYVTESSEHNAEYHPYFIKKNYPELIGKFNIPLDEYPRRCVEQIEHWEKMRDDIVNNSQLTHTRSHEYGSRIIEAIETNVPFKFGGNVLNTGRLISNLPQKAVVEVPCVADRSGITPCYVGDLPEQLAALNRTNINTQLLTIEAAVTKNREHLYQAAMLDPHTAAELSMDDIIAMCDDLIEAHGDWIPKFESSKIVSLTKEKRKRLGHER</sequence>
<feature type="binding site" evidence="10">
    <location>
        <position position="199"/>
    </location>
    <ligand>
        <name>Mn(2+)</name>
        <dbReference type="ChEBI" id="CHEBI:29035"/>
    </ligand>
</feature>
<dbReference type="EMBL" id="MLQS01000001">
    <property type="protein sequence ID" value="OIJ21357.1"/>
    <property type="molecule type" value="Genomic_DNA"/>
</dbReference>
<dbReference type="InterPro" id="IPR001088">
    <property type="entry name" value="Glyco_hydro_4"/>
</dbReference>
<keyword evidence="10" id="KW-0533">Nickel</keyword>
<dbReference type="GO" id="GO:0046872">
    <property type="term" value="F:metal ion binding"/>
    <property type="evidence" value="ECO:0007669"/>
    <property type="project" value="UniProtKB-KW"/>
</dbReference>
<dbReference type="Proteomes" id="UP000180057">
    <property type="component" value="Unassembled WGS sequence"/>
</dbReference>
<dbReference type="InterPro" id="IPR053715">
    <property type="entry name" value="GH4_Enzyme_sf"/>
</dbReference>
<comment type="cofactor">
    <cofactor evidence="1">
        <name>Mn(2+)</name>
        <dbReference type="ChEBI" id="CHEBI:29035"/>
    </cofactor>
</comment>
<evidence type="ECO:0000256" key="8">
    <source>
        <dbReference type="ARBA" id="ARBA00023295"/>
    </source>
</evidence>
<dbReference type="PRINTS" id="PR00732">
    <property type="entry name" value="GLHYDRLASE4"/>
</dbReference>
<evidence type="ECO:0000256" key="11">
    <source>
        <dbReference type="PIRSR" id="PIRSR601088-4"/>
    </source>
</evidence>
<keyword evidence="5 12" id="KW-0520">NAD</keyword>
<dbReference type="Pfam" id="PF02056">
    <property type="entry name" value="Glyco_hydro_4"/>
    <property type="match status" value="1"/>
</dbReference>
<evidence type="ECO:0000256" key="1">
    <source>
        <dbReference type="ARBA" id="ARBA00001936"/>
    </source>
</evidence>
<dbReference type="InterPro" id="IPR015955">
    <property type="entry name" value="Lactate_DH/Glyco_Ohase_4_C"/>
</dbReference>
<evidence type="ECO:0000256" key="10">
    <source>
        <dbReference type="PIRSR" id="PIRSR601088-3"/>
    </source>
</evidence>
<evidence type="ECO:0000256" key="5">
    <source>
        <dbReference type="ARBA" id="ARBA00023027"/>
    </source>
</evidence>
<dbReference type="SUPFAM" id="SSF51735">
    <property type="entry name" value="NAD(P)-binding Rossmann-fold domains"/>
    <property type="match status" value="1"/>
</dbReference>
<dbReference type="OrthoDB" id="9808275at2"/>
<feature type="binding site" evidence="9">
    <location>
        <position position="148"/>
    </location>
    <ligand>
        <name>substrate</name>
    </ligand>
</feature>
<dbReference type="Pfam" id="PF11975">
    <property type="entry name" value="Glyco_hydro_4C"/>
    <property type="match status" value="1"/>
</dbReference>
<dbReference type="InterPro" id="IPR036291">
    <property type="entry name" value="NAD(P)-bd_dom_sf"/>
</dbReference>
<reference evidence="14 15" key="1">
    <citation type="submission" date="2016-10" db="EMBL/GenBank/DDBJ databases">
        <title>Draft genome sequences of four alkaliphilic bacteria belonging to the Anaerobacillus genus.</title>
        <authorList>
            <person name="Bassil N.M."/>
            <person name="Lloyd J.R."/>
        </authorList>
    </citation>
    <scope>NUCLEOTIDE SEQUENCE [LARGE SCALE GENOMIC DNA]</scope>
    <source>
        <strain evidence="14 15">DSM 22531</strain>
    </source>
</reference>
<keyword evidence="6 10" id="KW-0464">Manganese</keyword>
<evidence type="ECO:0000256" key="2">
    <source>
        <dbReference type="ARBA" id="ARBA00010141"/>
    </source>
</evidence>
<name>A0A1S2MC00_9BACI</name>
<dbReference type="GO" id="GO:0005975">
    <property type="term" value="P:carbohydrate metabolic process"/>
    <property type="evidence" value="ECO:0007669"/>
    <property type="project" value="InterPro"/>
</dbReference>
<proteinExistence type="inferred from homology"/>
<keyword evidence="10" id="KW-0408">Iron</keyword>
<evidence type="ECO:0000256" key="7">
    <source>
        <dbReference type="ARBA" id="ARBA00023277"/>
    </source>
</evidence>
<protein>
    <submittedName>
        <fullName evidence="14">Alpha-glucosidase/alpha-galactosidase</fullName>
    </submittedName>
</protein>
<evidence type="ECO:0000259" key="13">
    <source>
        <dbReference type="Pfam" id="PF11975"/>
    </source>
</evidence>
<keyword evidence="7" id="KW-0119">Carbohydrate metabolism</keyword>
<keyword evidence="3 10" id="KW-0479">Metal-binding</keyword>
<accession>A0A1S2MC00</accession>
<evidence type="ECO:0000256" key="4">
    <source>
        <dbReference type="ARBA" id="ARBA00022801"/>
    </source>
</evidence>
<dbReference type="STRING" id="472963.BKP45_00835"/>
<keyword evidence="4 12" id="KW-0378">Hydrolase</keyword>
<evidence type="ECO:0000256" key="6">
    <source>
        <dbReference type="ARBA" id="ARBA00023211"/>
    </source>
</evidence>
<evidence type="ECO:0000313" key="15">
    <source>
        <dbReference type="Proteomes" id="UP000180057"/>
    </source>
</evidence>
<organism evidence="14 15">
    <name type="scientific">Anaerobacillus alkalidiazotrophicus</name>
    <dbReference type="NCBI Taxonomy" id="472963"/>
    <lineage>
        <taxon>Bacteria</taxon>
        <taxon>Bacillati</taxon>
        <taxon>Bacillota</taxon>
        <taxon>Bacilli</taxon>
        <taxon>Bacillales</taxon>
        <taxon>Bacillaceae</taxon>
        <taxon>Anaerobacillus</taxon>
    </lineage>
</organism>
<evidence type="ECO:0000256" key="12">
    <source>
        <dbReference type="RuleBase" id="RU361152"/>
    </source>
</evidence>
<dbReference type="NCBIfam" id="NF011657">
    <property type="entry name" value="PRK15076.1"/>
    <property type="match status" value="1"/>
</dbReference>
<dbReference type="CDD" id="cd05297">
    <property type="entry name" value="GH4_alpha_glucosidase_galactosidase"/>
    <property type="match status" value="1"/>
</dbReference>
<dbReference type="GO" id="GO:0004553">
    <property type="term" value="F:hydrolase activity, hydrolyzing O-glycosyl compounds"/>
    <property type="evidence" value="ECO:0007669"/>
    <property type="project" value="InterPro"/>
</dbReference>
<dbReference type="PANTHER" id="PTHR32092:SF6">
    <property type="entry name" value="ALPHA-GALACTOSIDASE"/>
    <property type="match status" value="1"/>
</dbReference>
<dbReference type="RefSeq" id="WP_071387976.1">
    <property type="nucleotide sequence ID" value="NZ_MLQS01000001.1"/>
</dbReference>
<comment type="similarity">
    <text evidence="2 12">Belongs to the glycosyl hydrolase 4 family.</text>
</comment>
<gene>
    <name evidence="14" type="ORF">BKP45_00835</name>
</gene>
<feature type="domain" description="Glycosyl hydrolase family 4 C-terminal" evidence="13">
    <location>
        <begin position="194"/>
        <end position="405"/>
    </location>
</feature>
<evidence type="ECO:0000313" key="14">
    <source>
        <dbReference type="EMBL" id="OIJ21357.1"/>
    </source>
</evidence>
<evidence type="ECO:0000256" key="3">
    <source>
        <dbReference type="ARBA" id="ARBA00022723"/>
    </source>
</evidence>
<keyword evidence="15" id="KW-1185">Reference proteome</keyword>
<dbReference type="GO" id="GO:0016616">
    <property type="term" value="F:oxidoreductase activity, acting on the CH-OH group of donors, NAD or NADP as acceptor"/>
    <property type="evidence" value="ECO:0007669"/>
    <property type="project" value="InterPro"/>
</dbReference>
<dbReference type="SUPFAM" id="SSF56327">
    <property type="entry name" value="LDH C-terminal domain-like"/>
    <property type="match status" value="1"/>
</dbReference>
<keyword evidence="10" id="KW-0170">Cobalt</keyword>